<dbReference type="Proteomes" id="UP000055035">
    <property type="component" value="Unassembled WGS sequence"/>
</dbReference>
<keyword evidence="1" id="KW-0805">Transcription regulation</keyword>
<dbReference type="SMART" id="SM00530">
    <property type="entry name" value="HTH_XRE"/>
    <property type="match status" value="1"/>
</dbReference>
<feature type="domain" description="HTH cro/C1-type" evidence="4">
    <location>
        <begin position="13"/>
        <end position="67"/>
    </location>
</feature>
<dbReference type="Gene3D" id="2.60.120.10">
    <property type="entry name" value="Jelly Rolls"/>
    <property type="match status" value="1"/>
</dbReference>
<dbReference type="CDD" id="cd02209">
    <property type="entry name" value="cupin_XRE_C"/>
    <property type="match status" value="1"/>
</dbReference>
<dbReference type="PANTHER" id="PTHR46797">
    <property type="entry name" value="HTH-TYPE TRANSCRIPTIONAL REGULATOR"/>
    <property type="match status" value="1"/>
</dbReference>
<dbReference type="GO" id="GO:0003677">
    <property type="term" value="F:DNA binding"/>
    <property type="evidence" value="ECO:0007669"/>
    <property type="project" value="UniProtKB-KW"/>
</dbReference>
<dbReference type="InterPro" id="IPR013096">
    <property type="entry name" value="Cupin_2"/>
</dbReference>
<dbReference type="STRING" id="456.Ljor_2394"/>
<sequence length="185" mass="21150">MMKSISTHIAQYLKTLRQRHGWSLERTARETGVSKAMLGQIERQESSPTVATLWKIATGFRVSFSSFLEESNKLNQSLIYRHGNENESAREKICIKALFPFDEQLRFELFVIELLPGCEQLSSPHEQGVIEHIIVTQGKMDVLVNGSWQALECGEGIRFDAHQPHGYRNTGENTVSFHNIIHYPH</sequence>
<dbReference type="InterPro" id="IPR001387">
    <property type="entry name" value="Cro/C1-type_HTH"/>
</dbReference>
<keyword evidence="6" id="KW-1185">Reference proteome</keyword>
<name>A0A0W0VDC1_9GAMM</name>
<dbReference type="GO" id="GO:0005829">
    <property type="term" value="C:cytosol"/>
    <property type="evidence" value="ECO:0007669"/>
    <property type="project" value="TreeGrafter"/>
</dbReference>
<dbReference type="InterPro" id="IPR010982">
    <property type="entry name" value="Lambda_DNA-bd_dom_sf"/>
</dbReference>
<gene>
    <name evidence="5" type="primary">ydcN</name>
    <name evidence="5" type="ORF">Ljor_2394</name>
</gene>
<evidence type="ECO:0000256" key="1">
    <source>
        <dbReference type="ARBA" id="ARBA00023015"/>
    </source>
</evidence>
<dbReference type="Gene3D" id="1.10.260.40">
    <property type="entry name" value="lambda repressor-like DNA-binding domains"/>
    <property type="match status" value="1"/>
</dbReference>
<dbReference type="InterPro" id="IPR050807">
    <property type="entry name" value="TransReg_Diox_bact_type"/>
</dbReference>
<dbReference type="SUPFAM" id="SSF47413">
    <property type="entry name" value="lambda repressor-like DNA-binding domains"/>
    <property type="match status" value="1"/>
</dbReference>
<dbReference type="PATRIC" id="fig|456.5.peg.2574"/>
<dbReference type="SUPFAM" id="SSF51182">
    <property type="entry name" value="RmlC-like cupins"/>
    <property type="match status" value="1"/>
</dbReference>
<reference evidence="5 6" key="1">
    <citation type="submission" date="2015-11" db="EMBL/GenBank/DDBJ databases">
        <title>Genomic analysis of 38 Legionella species identifies large and diverse effector repertoires.</title>
        <authorList>
            <person name="Burstein D."/>
            <person name="Amaro F."/>
            <person name="Zusman T."/>
            <person name="Lifshitz Z."/>
            <person name="Cohen O."/>
            <person name="Gilbert J.A."/>
            <person name="Pupko T."/>
            <person name="Shuman H.A."/>
            <person name="Segal G."/>
        </authorList>
    </citation>
    <scope>NUCLEOTIDE SEQUENCE [LARGE SCALE GENOMIC DNA]</scope>
    <source>
        <strain evidence="5 6">BL-540</strain>
    </source>
</reference>
<dbReference type="GO" id="GO:0003700">
    <property type="term" value="F:DNA-binding transcription factor activity"/>
    <property type="evidence" value="ECO:0007669"/>
    <property type="project" value="TreeGrafter"/>
</dbReference>
<dbReference type="AlphaFoldDB" id="A0A0W0VDC1"/>
<evidence type="ECO:0000313" key="5">
    <source>
        <dbReference type="EMBL" id="KTD18088.1"/>
    </source>
</evidence>
<protein>
    <submittedName>
        <fullName evidence="5">DNA-binding transcriptional regulator</fullName>
    </submittedName>
</protein>
<evidence type="ECO:0000256" key="3">
    <source>
        <dbReference type="ARBA" id="ARBA00023163"/>
    </source>
</evidence>
<proteinExistence type="predicted"/>
<dbReference type="Pfam" id="PF07883">
    <property type="entry name" value="Cupin_2"/>
    <property type="match status" value="1"/>
</dbReference>
<dbReference type="InterPro" id="IPR014710">
    <property type="entry name" value="RmlC-like_jellyroll"/>
</dbReference>
<evidence type="ECO:0000259" key="4">
    <source>
        <dbReference type="PROSITE" id="PS50943"/>
    </source>
</evidence>
<dbReference type="InterPro" id="IPR011051">
    <property type="entry name" value="RmlC_Cupin_sf"/>
</dbReference>
<evidence type="ECO:0000256" key="2">
    <source>
        <dbReference type="ARBA" id="ARBA00023125"/>
    </source>
</evidence>
<keyword evidence="2 5" id="KW-0238">DNA-binding</keyword>
<evidence type="ECO:0000313" key="6">
    <source>
        <dbReference type="Proteomes" id="UP000055035"/>
    </source>
</evidence>
<dbReference type="Pfam" id="PF01381">
    <property type="entry name" value="HTH_3"/>
    <property type="match status" value="1"/>
</dbReference>
<accession>A0A0W0VDC1</accession>
<dbReference type="CDD" id="cd00093">
    <property type="entry name" value="HTH_XRE"/>
    <property type="match status" value="1"/>
</dbReference>
<dbReference type="PANTHER" id="PTHR46797:SF23">
    <property type="entry name" value="HTH-TYPE TRANSCRIPTIONAL REGULATOR SUTR"/>
    <property type="match status" value="1"/>
</dbReference>
<dbReference type="PROSITE" id="PS50943">
    <property type="entry name" value="HTH_CROC1"/>
    <property type="match status" value="1"/>
</dbReference>
<dbReference type="EMBL" id="LNYJ01000011">
    <property type="protein sequence ID" value="KTD18088.1"/>
    <property type="molecule type" value="Genomic_DNA"/>
</dbReference>
<keyword evidence="3" id="KW-0804">Transcription</keyword>
<comment type="caution">
    <text evidence="5">The sequence shown here is derived from an EMBL/GenBank/DDBJ whole genome shotgun (WGS) entry which is preliminary data.</text>
</comment>
<organism evidence="5 6">
    <name type="scientific">Legionella jordanis</name>
    <dbReference type="NCBI Taxonomy" id="456"/>
    <lineage>
        <taxon>Bacteria</taxon>
        <taxon>Pseudomonadati</taxon>
        <taxon>Pseudomonadota</taxon>
        <taxon>Gammaproteobacteria</taxon>
        <taxon>Legionellales</taxon>
        <taxon>Legionellaceae</taxon>
        <taxon>Legionella</taxon>
    </lineage>
</organism>